<keyword evidence="2" id="KW-1185">Reference proteome</keyword>
<dbReference type="KEGG" id="qsa:O6P43_023463"/>
<dbReference type="Proteomes" id="UP001163823">
    <property type="component" value="Chromosome 9"/>
</dbReference>
<name>A0AAD7LF90_QUISA</name>
<evidence type="ECO:0000313" key="1">
    <source>
        <dbReference type="EMBL" id="KAJ7957126.1"/>
    </source>
</evidence>
<proteinExistence type="predicted"/>
<sequence length="295" mass="33834">MQGNRFVQFHYIKQRSRFLSHSTEHKEQKLVSKLQKEEEEESWLELGLGLGYGKAYRKIEGNRSNPISDSPSSSSAFHVKTNSHQIGLGLEWSPAGDESLRQVVEGVVPASSGDHYNKNKRLLTGRSLADHCYSYDHHHNDNGIPLWPSWHMDPQDWHMPVPCDPHHYTTTSSSYQSGLWFALRASTKRKGEALPQVPKAYIRVKDENVTVFMVKKYLVRKLGLSNEAEIDVSCMGQSLSHMQTLKQVRDTVWLPRLIESPINSTTVSFEDTQLPHDVSTNHLMSLQYRRQRILN</sequence>
<dbReference type="PANTHER" id="PTHR47290">
    <property type="entry name" value="RING FINGER PROTEIN"/>
    <property type="match status" value="1"/>
</dbReference>
<comment type="caution">
    <text evidence="1">The sequence shown here is derived from an EMBL/GenBank/DDBJ whole genome shotgun (WGS) entry which is preliminary data.</text>
</comment>
<dbReference type="PANTHER" id="PTHR47290:SF6">
    <property type="entry name" value="UBIQUITIN-LIKE DOMAIN-CONTAINING PROTEIN"/>
    <property type="match status" value="1"/>
</dbReference>
<dbReference type="EMBL" id="JARAOO010000009">
    <property type="protein sequence ID" value="KAJ7957126.1"/>
    <property type="molecule type" value="Genomic_DNA"/>
</dbReference>
<organism evidence="1 2">
    <name type="scientific">Quillaja saponaria</name>
    <name type="common">Soap bark tree</name>
    <dbReference type="NCBI Taxonomy" id="32244"/>
    <lineage>
        <taxon>Eukaryota</taxon>
        <taxon>Viridiplantae</taxon>
        <taxon>Streptophyta</taxon>
        <taxon>Embryophyta</taxon>
        <taxon>Tracheophyta</taxon>
        <taxon>Spermatophyta</taxon>
        <taxon>Magnoliopsida</taxon>
        <taxon>eudicotyledons</taxon>
        <taxon>Gunneridae</taxon>
        <taxon>Pentapetalae</taxon>
        <taxon>rosids</taxon>
        <taxon>fabids</taxon>
        <taxon>Fabales</taxon>
        <taxon>Quillajaceae</taxon>
        <taxon>Quillaja</taxon>
    </lineage>
</organism>
<protein>
    <submittedName>
        <fullName evidence="1">E3 ubiquitin protein ligase drip2</fullName>
    </submittedName>
</protein>
<accession>A0AAD7LF90</accession>
<dbReference type="Gene3D" id="3.10.20.90">
    <property type="entry name" value="Phosphatidylinositol 3-kinase Catalytic Subunit, Chain A, domain 1"/>
    <property type="match status" value="1"/>
</dbReference>
<gene>
    <name evidence="1" type="ORF">O6P43_023463</name>
</gene>
<dbReference type="AlphaFoldDB" id="A0AAD7LF90"/>
<reference evidence="1" key="1">
    <citation type="journal article" date="2023" name="Science">
        <title>Elucidation of the pathway for biosynthesis of saponin adjuvants from the soapbark tree.</title>
        <authorList>
            <person name="Reed J."/>
            <person name="Orme A."/>
            <person name="El-Demerdash A."/>
            <person name="Owen C."/>
            <person name="Martin L.B.B."/>
            <person name="Misra R.C."/>
            <person name="Kikuchi S."/>
            <person name="Rejzek M."/>
            <person name="Martin A.C."/>
            <person name="Harkess A."/>
            <person name="Leebens-Mack J."/>
            <person name="Louveau T."/>
            <person name="Stephenson M.J."/>
            <person name="Osbourn A."/>
        </authorList>
    </citation>
    <scope>NUCLEOTIDE SEQUENCE</scope>
    <source>
        <strain evidence="1">S10</strain>
    </source>
</reference>
<evidence type="ECO:0000313" key="2">
    <source>
        <dbReference type="Proteomes" id="UP001163823"/>
    </source>
</evidence>
<dbReference type="InterPro" id="IPR044171">
    <property type="entry name" value="LAX2-like"/>
</dbReference>